<proteinExistence type="predicted"/>
<accession>A0A4Z2GHD3</accession>
<comment type="caution">
    <text evidence="2">The sequence shown here is derived from an EMBL/GenBank/DDBJ whole genome shotgun (WGS) entry which is preliminary data.</text>
</comment>
<sequence>MQGTRSRGLVGLVVVFGSSRLFTRVQVFCVRHRRLIRSVLSCCRPKCESQVFPKALVSSRPDIRSDSECVSAAGPTTARRSRTAWFPSKRKEKTDRQDPNPAVPLPERENTIR</sequence>
<reference evidence="2 3" key="1">
    <citation type="submission" date="2019-03" db="EMBL/GenBank/DDBJ databases">
        <title>First draft genome of Liparis tanakae, snailfish: a comprehensive survey of snailfish specific genes.</title>
        <authorList>
            <person name="Kim W."/>
            <person name="Song I."/>
            <person name="Jeong J.-H."/>
            <person name="Kim D."/>
            <person name="Kim S."/>
            <person name="Ryu S."/>
            <person name="Song J.Y."/>
            <person name="Lee S.K."/>
        </authorList>
    </citation>
    <scope>NUCLEOTIDE SEQUENCE [LARGE SCALE GENOMIC DNA]</scope>
    <source>
        <tissue evidence="2">Muscle</tissue>
    </source>
</reference>
<dbReference type="AlphaFoldDB" id="A0A4Z2GHD3"/>
<evidence type="ECO:0000313" key="2">
    <source>
        <dbReference type="EMBL" id="TNN52789.1"/>
    </source>
</evidence>
<dbReference type="Proteomes" id="UP000314294">
    <property type="component" value="Unassembled WGS sequence"/>
</dbReference>
<feature type="region of interest" description="Disordered" evidence="1">
    <location>
        <begin position="66"/>
        <end position="113"/>
    </location>
</feature>
<evidence type="ECO:0000256" key="1">
    <source>
        <dbReference type="SAM" id="MobiDB-lite"/>
    </source>
</evidence>
<evidence type="ECO:0000313" key="3">
    <source>
        <dbReference type="Proteomes" id="UP000314294"/>
    </source>
</evidence>
<organism evidence="2 3">
    <name type="scientific">Liparis tanakae</name>
    <name type="common">Tanaka's snailfish</name>
    <dbReference type="NCBI Taxonomy" id="230148"/>
    <lineage>
        <taxon>Eukaryota</taxon>
        <taxon>Metazoa</taxon>
        <taxon>Chordata</taxon>
        <taxon>Craniata</taxon>
        <taxon>Vertebrata</taxon>
        <taxon>Euteleostomi</taxon>
        <taxon>Actinopterygii</taxon>
        <taxon>Neopterygii</taxon>
        <taxon>Teleostei</taxon>
        <taxon>Neoteleostei</taxon>
        <taxon>Acanthomorphata</taxon>
        <taxon>Eupercaria</taxon>
        <taxon>Perciformes</taxon>
        <taxon>Cottioidei</taxon>
        <taxon>Cottales</taxon>
        <taxon>Liparidae</taxon>
        <taxon>Liparis</taxon>
    </lineage>
</organism>
<keyword evidence="3" id="KW-1185">Reference proteome</keyword>
<gene>
    <name evidence="2" type="ORF">EYF80_037022</name>
</gene>
<protein>
    <submittedName>
        <fullName evidence="2">Uncharacterized protein</fullName>
    </submittedName>
</protein>
<name>A0A4Z2GHD3_9TELE</name>
<dbReference type="EMBL" id="SRLO01000536">
    <property type="protein sequence ID" value="TNN52789.1"/>
    <property type="molecule type" value="Genomic_DNA"/>
</dbReference>